<keyword evidence="2" id="KW-1185">Reference proteome</keyword>
<comment type="caution">
    <text evidence="1">The sequence shown here is derived from an EMBL/GenBank/DDBJ whole genome shotgun (WGS) entry which is preliminary data.</text>
</comment>
<gene>
    <name evidence="1" type="ORF">JMJ56_22245</name>
</gene>
<organism evidence="1 2">
    <name type="scientific">Belnapia arida</name>
    <dbReference type="NCBI Taxonomy" id="2804533"/>
    <lineage>
        <taxon>Bacteria</taxon>
        <taxon>Pseudomonadati</taxon>
        <taxon>Pseudomonadota</taxon>
        <taxon>Alphaproteobacteria</taxon>
        <taxon>Acetobacterales</taxon>
        <taxon>Roseomonadaceae</taxon>
        <taxon>Belnapia</taxon>
    </lineage>
</organism>
<protein>
    <submittedName>
        <fullName evidence="1">Uncharacterized protein</fullName>
    </submittedName>
</protein>
<name>A0ABS1UBY4_9PROT</name>
<reference evidence="1 2" key="1">
    <citation type="submission" date="2021-01" db="EMBL/GenBank/DDBJ databases">
        <title>Belnapia mucosa sp. nov. and Belnapia arida sp. nov., isolated from the Tabernas Desert (Almeria, Spain).</title>
        <authorList>
            <person name="Molina-Menor E."/>
            <person name="Vidal-Verdu A."/>
            <person name="Calonge A."/>
            <person name="Satari L."/>
            <person name="Pereto J."/>
            <person name="Porcar M."/>
        </authorList>
    </citation>
    <scope>NUCLEOTIDE SEQUENCE [LARGE SCALE GENOMIC DNA]</scope>
    <source>
        <strain evidence="1 2">T18</strain>
    </source>
</reference>
<evidence type="ECO:0000313" key="2">
    <source>
        <dbReference type="Proteomes" id="UP000660885"/>
    </source>
</evidence>
<dbReference type="EMBL" id="JAETWB010000016">
    <property type="protein sequence ID" value="MBL6080741.1"/>
    <property type="molecule type" value="Genomic_DNA"/>
</dbReference>
<evidence type="ECO:0000313" key="1">
    <source>
        <dbReference type="EMBL" id="MBL6080741.1"/>
    </source>
</evidence>
<proteinExistence type="predicted"/>
<sequence>MQTPTESLEHARRAVKSGAGYIVEDFRPSTFLERGITAPFTTPFLLGSRVRPAARGAVEIVVPNPAGVRGSYVVPISALSEICVPTLHDRLLCKAIEERPNIAPATMLALARSVTKEGLAGEAAASAAITGEQLDRDQRILTNFRLLIHLVEQAEPRHENSIPPGRDTPANVEQRARRAIARTAPELGISVADMVVALEQLAAVFAPIGFRGDPTRARYQRQLEDLQALTLETMAWLSNATSAQDAGAASLVVRSAEMTVELGQQLLSGLLDCSADIRGMVCRWTRDQDAFLELAARPAWLLDGWATLIGIWRTAGKNIAVAVREMAMLVPTMPKEVNVWTGCDDRLFDITTRARSRFVFRLEEWRSGGIVEIVARNEALVSRMI</sequence>
<dbReference type="Proteomes" id="UP000660885">
    <property type="component" value="Unassembled WGS sequence"/>
</dbReference>
<accession>A0ABS1UBY4</accession>
<dbReference type="RefSeq" id="WP_202833969.1">
    <property type="nucleotide sequence ID" value="NZ_JAETWB010000016.1"/>
</dbReference>